<feature type="domain" description="Peptidase M16 N-terminal" evidence="7">
    <location>
        <begin position="55"/>
        <end position="176"/>
    </location>
</feature>
<keyword evidence="9" id="KW-1185">Reference proteome</keyword>
<keyword evidence="4" id="KW-0378">Hydrolase</keyword>
<evidence type="ECO:0000259" key="7">
    <source>
        <dbReference type="Pfam" id="PF00675"/>
    </source>
</evidence>
<dbReference type="Pfam" id="PF00675">
    <property type="entry name" value="Peptidase_M16"/>
    <property type="match status" value="1"/>
</dbReference>
<evidence type="ECO:0000256" key="2">
    <source>
        <dbReference type="ARBA" id="ARBA00022670"/>
    </source>
</evidence>
<gene>
    <name evidence="8" type="ORF">PCOR1329_LOCUS59771</name>
</gene>
<protein>
    <recommendedName>
        <fullName evidence="7">Peptidase M16 N-terminal domain-containing protein</fullName>
    </recommendedName>
</protein>
<keyword evidence="2" id="KW-0645">Protease</keyword>
<evidence type="ECO:0000256" key="3">
    <source>
        <dbReference type="ARBA" id="ARBA00022723"/>
    </source>
</evidence>
<organism evidence="8 9">
    <name type="scientific">Prorocentrum cordatum</name>
    <dbReference type="NCBI Taxonomy" id="2364126"/>
    <lineage>
        <taxon>Eukaryota</taxon>
        <taxon>Sar</taxon>
        <taxon>Alveolata</taxon>
        <taxon>Dinophyceae</taxon>
        <taxon>Prorocentrales</taxon>
        <taxon>Prorocentraceae</taxon>
        <taxon>Prorocentrum</taxon>
    </lineage>
</organism>
<evidence type="ECO:0000313" key="9">
    <source>
        <dbReference type="Proteomes" id="UP001189429"/>
    </source>
</evidence>
<dbReference type="EMBL" id="CAUYUJ010017463">
    <property type="protein sequence ID" value="CAK0875023.1"/>
    <property type="molecule type" value="Genomic_DNA"/>
</dbReference>
<dbReference type="Proteomes" id="UP001189429">
    <property type="component" value="Unassembled WGS sequence"/>
</dbReference>
<sequence length="899" mass="94154">SAAAVAEATPGRPAAQPSVRRLGEVLAPRGSATSPWLKPRTYRACELGNGLRALLVEDLSAERFEVAFTAAVGQFDDPEGSSGLAHLTEHLLLSGPGPNETSPLGPWIEEREGDVNGYTGFDSSSYFVTLPAAEWSEGLARFGYALSPGVGDVVAAERFFPEAVEREVERVDEEIRGGAQSAGVRYLQLLRRQAAPGHPMREFGPGSVKTLLPAAKDGAFAWDVIEGRMRTLGARAAKLFREGFTSGGATLAVVGPVPLNAIEVAAAAAFGNFPSSGGSAERELRRSSGLADPLPALPGGRPPPVFLLEGQPTLSLTWSVPFQGEGSLDAAAFRAAKPDVLLSHVVAYQGDGSLTDWLESKGWVPDFAGPKVSARTPLATEAGFALWEVKIKLSRAGAARWREVAAAVFAVLAALRRRWTSGPDRRDFLRDAAEEVSLLAQVSWRYPDRPPTALELANDMRTAPAPEAFVAARRLFLRPGAWEAALAPSGELAGAVADEAARLLGLLGAERARCVVSGAPPEGAAVPSEDPFLGVRYAELAPEEALWGDWARSSRTPAPWWLPPPPNPYLTRGEPPPQAPELPPELAAALETPFSEADPGGAMPAVMWLPPCRPRLISREAPGGSAPAPAVLWYVQGCLYSSGQFAEVVQPLGDLPLLTLTLWLPAARVDMAGSNSRAAGRMWLLSLQRALEGPLYGAALAGCRWEVAFFDTGTSSSEPQGPGGCPSAGVRLAFQGFSGVLPRFAADVARRIASHTGPSGDAELEVVRRLALEELRRGVPAKLGNAAAVTAVQRASLRSIRDEAAALWHSAGAAAPLHSQALVAGRVGSEAAAASLAGAALAALQLPGSGAPAEGEATQPGRGPARVLMRRPTWEGPVGRSLCLASGVPSMLGVCGRTS</sequence>
<proteinExistence type="inferred from homology"/>
<accession>A0ABN9VNR4</accession>
<dbReference type="PANTHER" id="PTHR43690:SF18">
    <property type="entry name" value="INSULIN-DEGRADING ENZYME-RELATED"/>
    <property type="match status" value="1"/>
</dbReference>
<evidence type="ECO:0000256" key="5">
    <source>
        <dbReference type="ARBA" id="ARBA00022833"/>
    </source>
</evidence>
<dbReference type="InterPro" id="IPR050626">
    <property type="entry name" value="Peptidase_M16"/>
</dbReference>
<feature type="non-terminal residue" evidence="8">
    <location>
        <position position="1"/>
    </location>
</feature>
<reference evidence="8" key="1">
    <citation type="submission" date="2023-10" db="EMBL/GenBank/DDBJ databases">
        <authorList>
            <person name="Chen Y."/>
            <person name="Shah S."/>
            <person name="Dougan E. K."/>
            <person name="Thang M."/>
            <person name="Chan C."/>
        </authorList>
    </citation>
    <scope>NUCLEOTIDE SEQUENCE [LARGE SCALE GENOMIC DNA]</scope>
</reference>
<name>A0ABN9VNR4_9DINO</name>
<evidence type="ECO:0000256" key="6">
    <source>
        <dbReference type="ARBA" id="ARBA00023049"/>
    </source>
</evidence>
<dbReference type="SUPFAM" id="SSF63411">
    <property type="entry name" value="LuxS/MPP-like metallohydrolase"/>
    <property type="match status" value="2"/>
</dbReference>
<evidence type="ECO:0000256" key="1">
    <source>
        <dbReference type="ARBA" id="ARBA00007261"/>
    </source>
</evidence>
<keyword evidence="5" id="KW-0862">Zinc</keyword>
<dbReference type="Gene3D" id="3.30.830.10">
    <property type="entry name" value="Metalloenzyme, LuxS/M16 peptidase-like"/>
    <property type="match status" value="3"/>
</dbReference>
<dbReference type="InterPro" id="IPR011249">
    <property type="entry name" value="Metalloenz_LuxS/M16"/>
</dbReference>
<comment type="similarity">
    <text evidence="1">Belongs to the peptidase M16 family.</text>
</comment>
<dbReference type="PANTHER" id="PTHR43690">
    <property type="entry name" value="NARDILYSIN"/>
    <property type="match status" value="1"/>
</dbReference>
<comment type="caution">
    <text evidence="8">The sequence shown here is derived from an EMBL/GenBank/DDBJ whole genome shotgun (WGS) entry which is preliminary data.</text>
</comment>
<evidence type="ECO:0000313" key="8">
    <source>
        <dbReference type="EMBL" id="CAK0875023.1"/>
    </source>
</evidence>
<keyword evidence="6" id="KW-0482">Metalloprotease</keyword>
<keyword evidence="3" id="KW-0479">Metal-binding</keyword>
<evidence type="ECO:0000256" key="4">
    <source>
        <dbReference type="ARBA" id="ARBA00022801"/>
    </source>
</evidence>
<dbReference type="InterPro" id="IPR011765">
    <property type="entry name" value="Pept_M16_N"/>
</dbReference>